<evidence type="ECO:0000256" key="1">
    <source>
        <dbReference type="ARBA" id="ARBA00005417"/>
    </source>
</evidence>
<keyword evidence="3" id="KW-0547">Nucleotide-binding</keyword>
<dbReference type="SMART" id="SM00382">
    <property type="entry name" value="AAA"/>
    <property type="match status" value="1"/>
</dbReference>
<dbReference type="Proteomes" id="UP000010420">
    <property type="component" value="Unassembled WGS sequence"/>
</dbReference>
<dbReference type="Pfam" id="PF00005">
    <property type="entry name" value="ABC_tran"/>
    <property type="match status" value="1"/>
</dbReference>
<dbReference type="PATRIC" id="fig|545697.3.peg.489"/>
<sequence length="297" mass="33789">MVMYIIETNNLTKSYGKSRGIIDVNLKVKEGEIFGFVGPNGAGKSTTIRTLLNFIFPTSGSAKMLGKDIVKESNEIKKYIGYVPSEVRFYDEIKVKDIIKYSSSFYSGVIQEEVDNLYRLLDVDINKKMSELSLGNKKKVAIVQALIHKPKLLILDEPTNGLDPLIQKKLFELLEEERKKGTTVFLSSHNLVEVENLCDRVAVIKDGKIIDTVVIEKLAKKSALKIVVKSNELNEYKIKEIGGQSIHRENDEIIFNYNKGIDSLIKEFSKYKINKLLISEQTLEDTFMNYYESKEGK</sequence>
<dbReference type="PANTHER" id="PTHR42711:SF5">
    <property type="entry name" value="ABC TRANSPORTER ATP-BINDING PROTEIN NATA"/>
    <property type="match status" value="1"/>
</dbReference>
<dbReference type="PROSITE" id="PS50893">
    <property type="entry name" value="ABC_TRANSPORTER_2"/>
    <property type="match status" value="1"/>
</dbReference>
<dbReference type="InterPro" id="IPR050763">
    <property type="entry name" value="ABC_transporter_ATP-binding"/>
</dbReference>
<dbReference type="GO" id="GO:0005524">
    <property type="term" value="F:ATP binding"/>
    <property type="evidence" value="ECO:0007669"/>
    <property type="project" value="UniProtKB-KW"/>
</dbReference>
<accession>L1QMW2</accession>
<dbReference type="GO" id="GO:0016887">
    <property type="term" value="F:ATP hydrolysis activity"/>
    <property type="evidence" value="ECO:0007669"/>
    <property type="project" value="InterPro"/>
</dbReference>
<dbReference type="AlphaFoldDB" id="L1QMW2"/>
<keyword evidence="4 6" id="KW-0067">ATP-binding</keyword>
<evidence type="ECO:0000313" key="7">
    <source>
        <dbReference type="Proteomes" id="UP000010420"/>
    </source>
</evidence>
<dbReference type="InterPro" id="IPR003439">
    <property type="entry name" value="ABC_transporter-like_ATP-bd"/>
</dbReference>
<dbReference type="InterPro" id="IPR003593">
    <property type="entry name" value="AAA+_ATPase"/>
</dbReference>
<dbReference type="SUPFAM" id="SSF52540">
    <property type="entry name" value="P-loop containing nucleoside triphosphate hydrolases"/>
    <property type="match status" value="1"/>
</dbReference>
<feature type="domain" description="ABC transporter" evidence="5">
    <location>
        <begin position="6"/>
        <end position="231"/>
    </location>
</feature>
<comment type="similarity">
    <text evidence="1">Belongs to the ABC transporter superfamily.</text>
</comment>
<dbReference type="PANTHER" id="PTHR42711">
    <property type="entry name" value="ABC TRANSPORTER ATP-BINDING PROTEIN"/>
    <property type="match status" value="1"/>
</dbReference>
<comment type="caution">
    <text evidence="6">The sequence shown here is derived from an EMBL/GenBank/DDBJ whole genome shotgun (WGS) entry which is preliminary data.</text>
</comment>
<evidence type="ECO:0000256" key="2">
    <source>
        <dbReference type="ARBA" id="ARBA00022448"/>
    </source>
</evidence>
<keyword evidence="7" id="KW-1185">Reference proteome</keyword>
<name>L1QMW2_9CLOT</name>
<dbReference type="InterPro" id="IPR017871">
    <property type="entry name" value="ABC_transporter-like_CS"/>
</dbReference>
<dbReference type="PROSITE" id="PS00211">
    <property type="entry name" value="ABC_TRANSPORTER_1"/>
    <property type="match status" value="1"/>
</dbReference>
<reference evidence="6 7" key="1">
    <citation type="submission" date="2012-05" db="EMBL/GenBank/DDBJ databases">
        <authorList>
            <person name="Weinstock G."/>
            <person name="Sodergren E."/>
            <person name="Lobos E.A."/>
            <person name="Fulton L."/>
            <person name="Fulton R."/>
            <person name="Courtney L."/>
            <person name="Fronick C."/>
            <person name="O'Laughlin M."/>
            <person name="Godfrey J."/>
            <person name="Wilson R.M."/>
            <person name="Miner T."/>
            <person name="Farmer C."/>
            <person name="Delehaunty K."/>
            <person name="Cordes M."/>
            <person name="Minx P."/>
            <person name="Tomlinson C."/>
            <person name="Chen J."/>
            <person name="Wollam A."/>
            <person name="Pepin K.H."/>
            <person name="Bhonagiri V."/>
            <person name="Zhang X."/>
            <person name="Suruliraj S."/>
            <person name="Warren W."/>
            <person name="Mitreva M."/>
            <person name="Mardis E.R."/>
            <person name="Wilson R.K."/>
        </authorList>
    </citation>
    <scope>NUCLEOTIDE SEQUENCE [LARGE SCALE GENOMIC DNA]</scope>
    <source>
        <strain evidence="6 7">DSM 1785</strain>
    </source>
</reference>
<dbReference type="CDD" id="cd03230">
    <property type="entry name" value="ABC_DR_subfamily_A"/>
    <property type="match status" value="1"/>
</dbReference>
<organism evidence="6 7">
    <name type="scientific">Clostridium celatum DSM 1785</name>
    <dbReference type="NCBI Taxonomy" id="545697"/>
    <lineage>
        <taxon>Bacteria</taxon>
        <taxon>Bacillati</taxon>
        <taxon>Bacillota</taxon>
        <taxon>Clostridia</taxon>
        <taxon>Eubacteriales</taxon>
        <taxon>Clostridiaceae</taxon>
        <taxon>Clostridium</taxon>
    </lineage>
</organism>
<evidence type="ECO:0000313" key="6">
    <source>
        <dbReference type="EMBL" id="EKY28902.1"/>
    </source>
</evidence>
<dbReference type="Gene3D" id="3.40.50.300">
    <property type="entry name" value="P-loop containing nucleotide triphosphate hydrolases"/>
    <property type="match status" value="1"/>
</dbReference>
<gene>
    <name evidence="6" type="ORF">HMPREF0216_00497</name>
</gene>
<dbReference type="EMBL" id="AMEZ01000015">
    <property type="protein sequence ID" value="EKY28902.1"/>
    <property type="molecule type" value="Genomic_DNA"/>
</dbReference>
<evidence type="ECO:0000259" key="5">
    <source>
        <dbReference type="PROSITE" id="PS50893"/>
    </source>
</evidence>
<dbReference type="InterPro" id="IPR027417">
    <property type="entry name" value="P-loop_NTPase"/>
</dbReference>
<protein>
    <submittedName>
        <fullName evidence="6">ABC transporter, ATP-binding protein</fullName>
    </submittedName>
</protein>
<dbReference type="eggNOG" id="COG1131">
    <property type="taxonomic scope" value="Bacteria"/>
</dbReference>
<evidence type="ECO:0000256" key="3">
    <source>
        <dbReference type="ARBA" id="ARBA00022741"/>
    </source>
</evidence>
<dbReference type="HOGENOM" id="CLU_000604_1_2_9"/>
<keyword evidence="2" id="KW-0813">Transport</keyword>
<dbReference type="STRING" id="545697.HMPREF0216_00497"/>
<evidence type="ECO:0000256" key="4">
    <source>
        <dbReference type="ARBA" id="ARBA00022840"/>
    </source>
</evidence>
<proteinExistence type="inferred from homology"/>